<dbReference type="SMART" id="SM00387">
    <property type="entry name" value="HATPase_c"/>
    <property type="match status" value="1"/>
</dbReference>
<dbReference type="RefSeq" id="WP_373311822.1">
    <property type="nucleotide sequence ID" value="NZ_BMSX01000001.1"/>
</dbReference>
<feature type="transmembrane region" description="Helical" evidence="9">
    <location>
        <begin position="73"/>
        <end position="91"/>
    </location>
</feature>
<sequence>MTSVSIDDTGGMGPLVARLNRGGRRLRQADRARPWVLDTLVVVVAVVMFCLPDLLPEGRADGPPRLRLQLTELPTTATLALQAGLVLPLLWRRRKPLVAFGVIAAVFLLQWSLGAVLRADIALFVALYSLALHGRLRQLPWAGAVMAGAMVLVALRVSPSVSAWDALFFLLSTATAALALGLVIRFRRAQLAGLRERAARLEIERDQRSRLAVATERARVAREMHDIVGHNLAVIISLAHAGAYATDVAPERGKEALNLIGDTGRQALGELRRVLGVLREAADKDDPSSGPLLSPQPGIMDIETLCAGVRAAGPEVVYRTAGDMDTLDSGVQLTAYRIVQEALTNTLKHAGAGTRVNLSLVAEDDRLEIRVQDTGAPGPAEPPDEEGHGLVGMRERAALYGGIVTAGPAARGGWRVDVTLDLTPQDGDR</sequence>
<evidence type="ECO:0000256" key="7">
    <source>
        <dbReference type="ARBA" id="ARBA00022840"/>
    </source>
</evidence>
<dbReference type="Pfam" id="PF23539">
    <property type="entry name" value="DUF7134"/>
    <property type="match status" value="1"/>
</dbReference>
<dbReference type="PANTHER" id="PTHR24421">
    <property type="entry name" value="NITRATE/NITRITE SENSOR PROTEIN NARX-RELATED"/>
    <property type="match status" value="1"/>
</dbReference>
<evidence type="ECO:0000256" key="9">
    <source>
        <dbReference type="SAM" id="Phobius"/>
    </source>
</evidence>
<feature type="transmembrane region" description="Helical" evidence="9">
    <location>
        <begin position="97"/>
        <end position="127"/>
    </location>
</feature>
<dbReference type="Pfam" id="PF07730">
    <property type="entry name" value="HisKA_3"/>
    <property type="match status" value="1"/>
</dbReference>
<dbReference type="Proteomes" id="UP000658320">
    <property type="component" value="Unassembled WGS sequence"/>
</dbReference>
<evidence type="ECO:0000313" key="11">
    <source>
        <dbReference type="EMBL" id="GGQ90902.1"/>
    </source>
</evidence>
<name>A0A918EZN0_9ACTN</name>
<dbReference type="GO" id="GO:0016020">
    <property type="term" value="C:membrane"/>
    <property type="evidence" value="ECO:0007669"/>
    <property type="project" value="InterPro"/>
</dbReference>
<reference evidence="11" key="2">
    <citation type="submission" date="2020-09" db="EMBL/GenBank/DDBJ databases">
        <authorList>
            <person name="Sun Q."/>
            <person name="Ohkuma M."/>
        </authorList>
    </citation>
    <scope>NUCLEOTIDE SEQUENCE</scope>
    <source>
        <strain evidence="11">JCM 4346</strain>
    </source>
</reference>
<evidence type="ECO:0000256" key="5">
    <source>
        <dbReference type="ARBA" id="ARBA00022741"/>
    </source>
</evidence>
<keyword evidence="9" id="KW-1133">Transmembrane helix</keyword>
<dbReference type="Gene3D" id="1.20.5.1930">
    <property type="match status" value="1"/>
</dbReference>
<keyword evidence="8" id="KW-0902">Two-component regulatory system</keyword>
<evidence type="ECO:0000256" key="8">
    <source>
        <dbReference type="ARBA" id="ARBA00023012"/>
    </source>
</evidence>
<comment type="catalytic activity">
    <reaction evidence="1">
        <text>ATP + protein L-histidine = ADP + protein N-phospho-L-histidine.</text>
        <dbReference type="EC" id="2.7.13.3"/>
    </reaction>
</comment>
<evidence type="ECO:0000256" key="2">
    <source>
        <dbReference type="ARBA" id="ARBA00012438"/>
    </source>
</evidence>
<dbReference type="EMBL" id="BMSX01000001">
    <property type="protein sequence ID" value="GGQ90902.1"/>
    <property type="molecule type" value="Genomic_DNA"/>
</dbReference>
<dbReference type="InterPro" id="IPR055558">
    <property type="entry name" value="DUF7134"/>
</dbReference>
<evidence type="ECO:0000259" key="10">
    <source>
        <dbReference type="SMART" id="SM00387"/>
    </source>
</evidence>
<dbReference type="PANTHER" id="PTHR24421:SF10">
    <property type="entry name" value="NITRATE_NITRITE SENSOR PROTEIN NARQ"/>
    <property type="match status" value="1"/>
</dbReference>
<evidence type="ECO:0000256" key="6">
    <source>
        <dbReference type="ARBA" id="ARBA00022777"/>
    </source>
</evidence>
<dbReference type="AlphaFoldDB" id="A0A918EZN0"/>
<keyword evidence="4" id="KW-0808">Transferase</keyword>
<feature type="transmembrane region" description="Helical" evidence="9">
    <location>
        <begin position="35"/>
        <end position="52"/>
    </location>
</feature>
<keyword evidence="5" id="KW-0547">Nucleotide-binding</keyword>
<dbReference type="Gene3D" id="3.30.565.10">
    <property type="entry name" value="Histidine kinase-like ATPase, C-terminal domain"/>
    <property type="match status" value="1"/>
</dbReference>
<keyword evidence="9" id="KW-0812">Transmembrane</keyword>
<dbReference type="CDD" id="cd16917">
    <property type="entry name" value="HATPase_UhpB-NarQ-NarX-like"/>
    <property type="match status" value="1"/>
</dbReference>
<keyword evidence="7" id="KW-0067">ATP-binding</keyword>
<dbReference type="GO" id="GO:0000155">
    <property type="term" value="F:phosphorelay sensor kinase activity"/>
    <property type="evidence" value="ECO:0007669"/>
    <property type="project" value="InterPro"/>
</dbReference>
<comment type="caution">
    <text evidence="11">The sequence shown here is derived from an EMBL/GenBank/DDBJ whole genome shotgun (WGS) entry which is preliminary data.</text>
</comment>
<feature type="transmembrane region" description="Helical" evidence="9">
    <location>
        <begin position="163"/>
        <end position="184"/>
    </location>
</feature>
<evidence type="ECO:0000256" key="1">
    <source>
        <dbReference type="ARBA" id="ARBA00000085"/>
    </source>
</evidence>
<dbReference type="EC" id="2.7.13.3" evidence="2"/>
<feature type="transmembrane region" description="Helical" evidence="9">
    <location>
        <begin position="139"/>
        <end position="157"/>
    </location>
</feature>
<accession>A0A918EZN0</accession>
<organism evidence="11 12">
    <name type="scientific">Streptomyces aurantiogriseus</name>
    <dbReference type="NCBI Taxonomy" id="66870"/>
    <lineage>
        <taxon>Bacteria</taxon>
        <taxon>Bacillati</taxon>
        <taxon>Actinomycetota</taxon>
        <taxon>Actinomycetes</taxon>
        <taxon>Kitasatosporales</taxon>
        <taxon>Streptomycetaceae</taxon>
        <taxon>Streptomyces</taxon>
    </lineage>
</organism>
<protein>
    <recommendedName>
        <fullName evidence="2">histidine kinase</fullName>
        <ecNumber evidence="2">2.7.13.3</ecNumber>
    </recommendedName>
</protein>
<dbReference type="InterPro" id="IPR036890">
    <property type="entry name" value="HATPase_C_sf"/>
</dbReference>
<feature type="domain" description="Histidine kinase/HSP90-like ATPase" evidence="10">
    <location>
        <begin position="330"/>
        <end position="424"/>
    </location>
</feature>
<keyword evidence="3" id="KW-0597">Phosphoprotein</keyword>
<evidence type="ECO:0000256" key="3">
    <source>
        <dbReference type="ARBA" id="ARBA00022553"/>
    </source>
</evidence>
<gene>
    <name evidence="11" type="ORF">GCM10010251_01430</name>
</gene>
<dbReference type="InterPro" id="IPR003594">
    <property type="entry name" value="HATPase_dom"/>
</dbReference>
<dbReference type="GO" id="GO:0046983">
    <property type="term" value="F:protein dimerization activity"/>
    <property type="evidence" value="ECO:0007669"/>
    <property type="project" value="InterPro"/>
</dbReference>
<keyword evidence="12" id="KW-1185">Reference proteome</keyword>
<dbReference type="InterPro" id="IPR011712">
    <property type="entry name" value="Sig_transdc_His_kin_sub3_dim/P"/>
</dbReference>
<dbReference type="InterPro" id="IPR050482">
    <property type="entry name" value="Sensor_HK_TwoCompSys"/>
</dbReference>
<dbReference type="Pfam" id="PF02518">
    <property type="entry name" value="HATPase_c"/>
    <property type="match status" value="1"/>
</dbReference>
<keyword evidence="6 11" id="KW-0418">Kinase</keyword>
<evidence type="ECO:0000313" key="12">
    <source>
        <dbReference type="Proteomes" id="UP000658320"/>
    </source>
</evidence>
<reference evidence="11" key="1">
    <citation type="journal article" date="2014" name="Int. J. Syst. Evol. Microbiol.">
        <title>Complete genome sequence of Corynebacterium casei LMG S-19264T (=DSM 44701T), isolated from a smear-ripened cheese.</title>
        <authorList>
            <consortium name="US DOE Joint Genome Institute (JGI-PGF)"/>
            <person name="Walter F."/>
            <person name="Albersmeier A."/>
            <person name="Kalinowski J."/>
            <person name="Ruckert C."/>
        </authorList>
    </citation>
    <scope>NUCLEOTIDE SEQUENCE</scope>
    <source>
        <strain evidence="11">JCM 4346</strain>
    </source>
</reference>
<keyword evidence="9" id="KW-0472">Membrane</keyword>
<dbReference type="SUPFAM" id="SSF55874">
    <property type="entry name" value="ATPase domain of HSP90 chaperone/DNA topoisomerase II/histidine kinase"/>
    <property type="match status" value="1"/>
</dbReference>
<proteinExistence type="predicted"/>
<evidence type="ECO:0000256" key="4">
    <source>
        <dbReference type="ARBA" id="ARBA00022679"/>
    </source>
</evidence>
<dbReference type="GO" id="GO:0005524">
    <property type="term" value="F:ATP binding"/>
    <property type="evidence" value="ECO:0007669"/>
    <property type="project" value="UniProtKB-KW"/>
</dbReference>